<proteinExistence type="predicted"/>
<dbReference type="OrthoDB" id="9974421at2759"/>
<dbReference type="AlphaFoldDB" id="A0A6J0JG69"/>
<evidence type="ECO:0000313" key="1">
    <source>
        <dbReference type="Proteomes" id="UP000504610"/>
    </source>
</evidence>
<dbReference type="PIRSF" id="PIRSF031088">
    <property type="entry name" value="UCP031088_abhydr"/>
    <property type="match status" value="1"/>
</dbReference>
<keyword evidence="1" id="KW-1185">Reference proteome</keyword>
<reference evidence="1" key="1">
    <citation type="journal article" date="2019" name="Database">
        <title>The radish genome database (RadishGD): an integrated information resource for radish genomics.</title>
        <authorList>
            <person name="Yu H.J."/>
            <person name="Baek S."/>
            <person name="Lee Y.J."/>
            <person name="Cho A."/>
            <person name="Mun J.H."/>
        </authorList>
    </citation>
    <scope>NUCLEOTIDE SEQUENCE [LARGE SCALE GENOMIC DNA]</scope>
    <source>
        <strain evidence="1">cv. WK10039</strain>
    </source>
</reference>
<dbReference type="FunFam" id="3.40.50.1820:FF:000119">
    <property type="entry name" value="Alpha/beta hydrolase family protein"/>
    <property type="match status" value="1"/>
</dbReference>
<dbReference type="Proteomes" id="UP000504610">
    <property type="component" value="Chromosome 6"/>
</dbReference>
<dbReference type="SUPFAM" id="SSF53474">
    <property type="entry name" value="alpha/beta-Hydrolases"/>
    <property type="match status" value="1"/>
</dbReference>
<dbReference type="InterPro" id="IPR016969">
    <property type="entry name" value="UCP031088_abhydr"/>
</dbReference>
<dbReference type="KEGG" id="rsz:108806279"/>
<dbReference type="Gene3D" id="3.40.50.1820">
    <property type="entry name" value="alpha/beta hydrolase"/>
    <property type="match status" value="2"/>
</dbReference>
<name>A0A6J0JG69_RAPSA</name>
<reference evidence="2" key="2">
    <citation type="submission" date="2025-08" db="UniProtKB">
        <authorList>
            <consortium name="RefSeq"/>
        </authorList>
    </citation>
    <scope>IDENTIFICATION</scope>
    <source>
        <tissue evidence="2">Leaf</tissue>
    </source>
</reference>
<dbReference type="GeneID" id="108806279"/>
<evidence type="ECO:0000313" key="2">
    <source>
        <dbReference type="RefSeq" id="XP_018433849.2"/>
    </source>
</evidence>
<dbReference type="PANTHER" id="PTHR11005">
    <property type="entry name" value="LYSOSOMAL ACID LIPASE-RELATED"/>
    <property type="match status" value="1"/>
</dbReference>
<sequence length="563" mass="62052">MATIPPQFPLATRSALRRASSSVCFVTMKLFKARAFSSSVKLPTKPPLCTADELHYVSVPNSDWRLALWRYLPPPQAPTRNHPLLLLSGVGTNAIGYDLSPGCSFARHMSGQGFETWILEVRGAGLSTRVSDLKDVKDSAHELSHQIQSTAKAAAKQASDEKQTTDDITDIAPPAAAWDDVSVVGEASAWDESKIVARLTATFMRLSERLSGFLSEGQSVFMSAKLFDKIAMLLEDSRMYERFNEIRSKLLSLIQSRQNSGIGNQIRELTQRLVDLLDDGQKSVSPQLIDLQERLTSTIEDFQKQLDLIVKYDWDFDNYLEEDVPAAIEYVRAQSKPKDGKLFAIGHSMGGILLYAMLSRCAFEGREPCLAAVATLASSLDYTTSDSALKLLIPLADPAQALSVPVVPLGALLAAAYPLSSRPPYVLSWLNDLISATDMMHPEQLEKLVLNSFCTIPAKLLIQLTTAFREGGLRDRSGEFYYKDHLSRTSVPVLALAGDRDLICPSVAVEDTVKLFPENLVTYKLLGEPDGPHYAHYDLVGGRLAVEQVYPCITEFLSHHDSA</sequence>
<accession>A0A6J0JG69</accession>
<dbReference type="RefSeq" id="XP_018433849.2">
    <property type="nucleotide sequence ID" value="XM_018578347.2"/>
</dbReference>
<gene>
    <name evidence="2" type="primary">LOC108806279</name>
</gene>
<protein>
    <submittedName>
        <fullName evidence="2">Uncharacterized protein LOC108806279</fullName>
    </submittedName>
</protein>
<dbReference type="InterPro" id="IPR029058">
    <property type="entry name" value="AB_hydrolase_fold"/>
</dbReference>
<organism evidence="1 2">
    <name type="scientific">Raphanus sativus</name>
    <name type="common">Radish</name>
    <name type="synonym">Raphanus raphanistrum var. sativus</name>
    <dbReference type="NCBI Taxonomy" id="3726"/>
    <lineage>
        <taxon>Eukaryota</taxon>
        <taxon>Viridiplantae</taxon>
        <taxon>Streptophyta</taxon>
        <taxon>Embryophyta</taxon>
        <taxon>Tracheophyta</taxon>
        <taxon>Spermatophyta</taxon>
        <taxon>Magnoliopsida</taxon>
        <taxon>eudicotyledons</taxon>
        <taxon>Gunneridae</taxon>
        <taxon>Pentapetalae</taxon>
        <taxon>rosids</taxon>
        <taxon>malvids</taxon>
        <taxon>Brassicales</taxon>
        <taxon>Brassicaceae</taxon>
        <taxon>Brassiceae</taxon>
        <taxon>Raphanus</taxon>
    </lineage>
</organism>
<dbReference type="FunFam" id="3.40.50.1820:FF:000097">
    <property type="entry name" value="Alpha/beta hydrolase family protein"/>
    <property type="match status" value="1"/>
</dbReference>